<dbReference type="CDD" id="cd03116">
    <property type="entry name" value="MobB"/>
    <property type="match status" value="1"/>
</dbReference>
<dbReference type="SUPFAM" id="SSF52540">
    <property type="entry name" value="P-loop containing nucleoside triphosphate hydrolases"/>
    <property type="match status" value="1"/>
</dbReference>
<dbReference type="InterPro" id="IPR047594">
    <property type="entry name" value="MoaC_bact/euk"/>
</dbReference>
<dbReference type="NCBIfam" id="TIGR00176">
    <property type="entry name" value="mobB"/>
    <property type="match status" value="1"/>
</dbReference>
<organism evidence="9 10">
    <name type="scientific">Candidatus Flavonifractor merdigallinarum</name>
    <dbReference type="NCBI Taxonomy" id="2838589"/>
    <lineage>
        <taxon>Bacteria</taxon>
        <taxon>Bacillati</taxon>
        <taxon>Bacillota</taxon>
        <taxon>Clostridia</taxon>
        <taxon>Eubacteriales</taxon>
        <taxon>Oscillospiraceae</taxon>
        <taxon>Flavonifractor</taxon>
    </lineage>
</organism>
<dbReference type="InterPro" id="IPR004435">
    <property type="entry name" value="MobB_dom"/>
</dbReference>
<dbReference type="Pfam" id="PF01967">
    <property type="entry name" value="MoaC"/>
    <property type="match status" value="1"/>
</dbReference>
<dbReference type="NCBIfam" id="TIGR00581">
    <property type="entry name" value="moaC"/>
    <property type="match status" value="1"/>
</dbReference>
<keyword evidence="4 6" id="KW-0501">Molybdenum cofactor biosynthesis</keyword>
<evidence type="ECO:0000259" key="8">
    <source>
        <dbReference type="Pfam" id="PF03205"/>
    </source>
</evidence>
<comment type="subunit">
    <text evidence="6">Homohexamer; trimer of dimers.</text>
</comment>
<dbReference type="NCBIfam" id="NF006870">
    <property type="entry name" value="PRK09364.1"/>
    <property type="match status" value="1"/>
</dbReference>
<dbReference type="InterPro" id="IPR052539">
    <property type="entry name" value="MGD_biosynthesis_adapter"/>
</dbReference>
<reference evidence="9" key="2">
    <citation type="submission" date="2021-04" db="EMBL/GenBank/DDBJ databases">
        <authorList>
            <person name="Gilroy R."/>
        </authorList>
    </citation>
    <scope>NUCLEOTIDE SEQUENCE</scope>
    <source>
        <strain evidence="9">ChiBcec16_6824</strain>
    </source>
</reference>
<feature type="domain" description="Molybdopterin cofactor biosynthesis C (MoaC)" evidence="7">
    <location>
        <begin position="16"/>
        <end position="151"/>
    </location>
</feature>
<dbReference type="SUPFAM" id="SSF55040">
    <property type="entry name" value="Molybdenum cofactor biosynthesis protein C, MoaC"/>
    <property type="match status" value="1"/>
</dbReference>
<evidence type="ECO:0000256" key="2">
    <source>
        <dbReference type="ARBA" id="ARBA00005046"/>
    </source>
</evidence>
<dbReference type="InterPro" id="IPR036522">
    <property type="entry name" value="MoaC_sf"/>
</dbReference>
<reference evidence="9" key="1">
    <citation type="journal article" date="2021" name="PeerJ">
        <title>Extensive microbial diversity within the chicken gut microbiome revealed by metagenomics and culture.</title>
        <authorList>
            <person name="Gilroy R."/>
            <person name="Ravi A."/>
            <person name="Getino M."/>
            <person name="Pursley I."/>
            <person name="Horton D.L."/>
            <person name="Alikhan N.F."/>
            <person name="Baker D."/>
            <person name="Gharbi K."/>
            <person name="Hall N."/>
            <person name="Watson M."/>
            <person name="Adriaenssens E.M."/>
            <person name="Foster-Nyarko E."/>
            <person name="Jarju S."/>
            <person name="Secka A."/>
            <person name="Antonio M."/>
            <person name="Oren A."/>
            <person name="Chaudhuri R.R."/>
            <person name="La Ragione R."/>
            <person name="Hildebrand F."/>
            <person name="Pallen M.J."/>
        </authorList>
    </citation>
    <scope>NUCLEOTIDE SEQUENCE</scope>
    <source>
        <strain evidence="9">ChiBcec16_6824</strain>
    </source>
</reference>
<dbReference type="CDD" id="cd01420">
    <property type="entry name" value="MoaC_PE"/>
    <property type="match status" value="1"/>
</dbReference>
<dbReference type="HAMAP" id="MF_01224_B">
    <property type="entry name" value="MoaC_B"/>
    <property type="match status" value="1"/>
</dbReference>
<dbReference type="PANTHER" id="PTHR40072:SF1">
    <property type="entry name" value="MOLYBDOPTERIN-GUANINE DINUCLEOTIDE BIOSYNTHESIS ADAPTER PROTEIN"/>
    <property type="match status" value="1"/>
</dbReference>
<sequence>MEPKFNHFDDAGNAIMVDVSAKAPTHRLAVAQGKIKVSPAVLEAITGHTAAKGDVLGVARVAGILATKRTSELIPLCHPLALAHCSVDFTILPEECAVLAECTAKLDAKTGVEMEALTGVSVALLTIYDMCKAVDKSMEISDIHLVYKEGGKSGTYRNPGHSGPAVVAVSGVKNSGKTTLIAAMLPHLTARGLKVATIKHDGHTFLSDPPGTDTGRHMEAGAWGTAIFDTEKYKVVRRGEVDERALIQRFPDADLVLLEGFKHSPWPKLEVVRAGNSAQPVCDPATLLALVTDLDLTVEGVPTIPLDGARAAQIVLDYLEREGRL</sequence>
<dbReference type="Proteomes" id="UP000823868">
    <property type="component" value="Unassembled WGS sequence"/>
</dbReference>
<dbReference type="InterPro" id="IPR002820">
    <property type="entry name" value="Mopterin_CF_biosynth-C_dom"/>
</dbReference>
<dbReference type="Pfam" id="PF03205">
    <property type="entry name" value="MobB"/>
    <property type="match status" value="1"/>
</dbReference>
<feature type="domain" description="Molybdopterin-guanine dinucleotide biosynthesis protein B (MobB)" evidence="8">
    <location>
        <begin position="166"/>
        <end position="293"/>
    </location>
</feature>
<evidence type="ECO:0000256" key="6">
    <source>
        <dbReference type="HAMAP-Rule" id="MF_01224"/>
    </source>
</evidence>
<feature type="binding site" evidence="6">
    <location>
        <begin position="114"/>
        <end position="115"/>
    </location>
    <ligand>
        <name>substrate</name>
    </ligand>
</feature>
<dbReference type="Gene3D" id="3.30.70.640">
    <property type="entry name" value="Molybdopterin cofactor biosynthesis C (MoaC) domain"/>
    <property type="match status" value="1"/>
</dbReference>
<evidence type="ECO:0000256" key="5">
    <source>
        <dbReference type="ARBA" id="ARBA00023239"/>
    </source>
</evidence>
<dbReference type="InterPro" id="IPR027417">
    <property type="entry name" value="P-loop_NTPase"/>
</dbReference>
<comment type="pathway">
    <text evidence="2 6">Cofactor biosynthesis; molybdopterin biosynthesis.</text>
</comment>
<name>A0A9D1YB39_9FIRM</name>
<accession>A0A9D1YB39</accession>
<dbReference type="EMBL" id="DXDX01000216">
    <property type="protein sequence ID" value="HIY22590.1"/>
    <property type="molecule type" value="Genomic_DNA"/>
</dbReference>
<evidence type="ECO:0000259" key="7">
    <source>
        <dbReference type="Pfam" id="PF01967"/>
    </source>
</evidence>
<evidence type="ECO:0000256" key="3">
    <source>
        <dbReference type="ARBA" id="ARBA00012575"/>
    </source>
</evidence>
<dbReference type="GO" id="GO:0061799">
    <property type="term" value="F:cyclic pyranopterin monophosphate synthase activity"/>
    <property type="evidence" value="ECO:0007669"/>
    <property type="project" value="UniProtKB-UniRule"/>
</dbReference>
<evidence type="ECO:0000256" key="1">
    <source>
        <dbReference type="ARBA" id="ARBA00001637"/>
    </source>
</evidence>
<evidence type="ECO:0000256" key="4">
    <source>
        <dbReference type="ARBA" id="ARBA00023150"/>
    </source>
</evidence>
<gene>
    <name evidence="6 9" type="primary">moaC</name>
    <name evidence="9" type="ORF">H9841_11910</name>
</gene>
<proteinExistence type="inferred from homology"/>
<comment type="catalytic activity">
    <reaction evidence="1 6">
        <text>(8S)-3',8-cyclo-7,8-dihydroguanosine 5'-triphosphate = cyclic pyranopterin phosphate + diphosphate</text>
        <dbReference type="Rhea" id="RHEA:49580"/>
        <dbReference type="ChEBI" id="CHEBI:33019"/>
        <dbReference type="ChEBI" id="CHEBI:59648"/>
        <dbReference type="ChEBI" id="CHEBI:131766"/>
        <dbReference type="EC" id="4.6.1.17"/>
    </reaction>
</comment>
<evidence type="ECO:0000313" key="10">
    <source>
        <dbReference type="Proteomes" id="UP000823868"/>
    </source>
</evidence>
<dbReference type="GO" id="GO:0006777">
    <property type="term" value="P:Mo-molybdopterin cofactor biosynthetic process"/>
    <property type="evidence" value="ECO:0007669"/>
    <property type="project" value="UniProtKB-UniRule"/>
</dbReference>
<keyword evidence="5 6" id="KW-0456">Lyase</keyword>
<comment type="function">
    <text evidence="6">Catalyzes the conversion of (8S)-3',8-cyclo-7,8-dihydroguanosine 5'-triphosphate to cyclic pyranopterin monophosphate (cPMP).</text>
</comment>
<dbReference type="PANTHER" id="PTHR40072">
    <property type="entry name" value="MOLYBDOPTERIN-GUANINE DINUCLEOTIDE BIOSYNTHESIS ADAPTER PROTEIN-RELATED"/>
    <property type="match status" value="1"/>
</dbReference>
<dbReference type="InterPro" id="IPR023045">
    <property type="entry name" value="MoaC"/>
</dbReference>
<protein>
    <recommendedName>
        <fullName evidence="3 6">Cyclic pyranopterin monophosphate synthase</fullName>
        <ecNumber evidence="3 6">4.6.1.17</ecNumber>
    </recommendedName>
    <alternativeName>
        <fullName evidence="6">Molybdenum cofactor biosynthesis protein C</fullName>
    </alternativeName>
</protein>
<dbReference type="Gene3D" id="3.40.50.300">
    <property type="entry name" value="P-loop containing nucleotide triphosphate hydrolases"/>
    <property type="match status" value="1"/>
</dbReference>
<feature type="binding site" evidence="6">
    <location>
        <begin position="76"/>
        <end position="78"/>
    </location>
    <ligand>
        <name>substrate</name>
    </ligand>
</feature>
<evidence type="ECO:0000313" key="9">
    <source>
        <dbReference type="EMBL" id="HIY22590.1"/>
    </source>
</evidence>
<dbReference type="GO" id="GO:0005525">
    <property type="term" value="F:GTP binding"/>
    <property type="evidence" value="ECO:0007669"/>
    <property type="project" value="InterPro"/>
</dbReference>
<comment type="caution">
    <text evidence="9">The sequence shown here is derived from an EMBL/GenBank/DDBJ whole genome shotgun (WGS) entry which is preliminary data.</text>
</comment>
<feature type="active site" evidence="6">
    <location>
        <position position="129"/>
    </location>
</feature>
<dbReference type="EC" id="4.6.1.17" evidence="3 6"/>
<dbReference type="AlphaFoldDB" id="A0A9D1YB39"/>
<comment type="similarity">
    <text evidence="6">Belongs to the MoaC family.</text>
</comment>